<dbReference type="PROSITE" id="PS00211">
    <property type="entry name" value="ABC_TRANSPORTER_1"/>
    <property type="match status" value="2"/>
</dbReference>
<sequence length="1403" mass="158266">MNDTRPLLLASNNDGSDKKSRTLFRIFRHWRQFFGVSQANDEYQNLNDTDDEHIENEPSINIFELFRFADRMDLFLILIGLCGNVVEALTWISSFVLLGRLAGTLSAESSNGSSVFQYGNPVDATKINDGCPPAIELNSFNFIRLQNFCNGSDDVTSSLSLDPSVIERRTNVMSMIHWLLIIGIIACVSNFTSNITLTRAAERQTTRIRKRLFQSIIQRNIFYFDTHGPSHVSTKLFENIDSIHTGISSELSIVIVVSVFTIISTIVCFILNWKLTLIFLCMTPIFGCGLYFFSKHVAKETKNELNTYSKAGRIIKEVFSSFRTVLALNGQKFEQKRYESELHATRWCSIRKGAMLGFFVGWLYFITCIIYVIGFLVGSRLIRLHECTTAEIGNILTIVILLVEAITFMSYLAPCFQSLAEACGAATEVFDLINEADIANINEVNIWDENTSERESVDIHGDIEFVNVNFDYPNRNGVSALKNLNLVARAGETTALVGKSGSGKSTCISLLLRYYEPSFGKITVNGRSITEYNVKKLRENIGVVSQEPILFNTSIYENIRYGRENSTRAEIEEAARQATAHDFIMRLPNKYETIVGEGGAQLSGGEKQRVALARTLIKQPGILLLDEATSALDNNSERIVQEALDRACKTRTTIVIAHRLATIQSADRIYVLDNGNVIEQGTHETLMTKEDGEYKQMINMQQMEVIDNYDDDNEEIMIKSQIEEDDKKIFFRSSPLTDNQHAVQSKKASSSTRQSAFLRLLHMNSPEWMLILIGCTMCLIVGVSQMILIVLIPKTVAKLSHCKLAEDSHHIILYSCLLLLLGITVLCVRFCQYTAFAVSGSNLTQRIRTKAIASLLRQEVAYFDQPENSSSAISTRLSSDARAVQHVTGPRLGIICESSIMIVIGLVLGCLFSYKLTLILFICFVIMITVAYLDIYLATRTDERSALSVQQASATQIYSTQRNWREFDEHIADRRGGKRGDSFYDVYPNLEANAKAHAVSECGEKSPSFTVYDLALFIGERYDEINSMHHQEDSDLVRSVQSCRFDLKHWGARFDSNTNRPYFEGHGRADVVAHRNEFLRQFLTNKKNYYTVTAGENAFWETPKTSTLTILIFKTNATDLHYEKYSSAVIAHLGVDPYFDNDIILLQFERLFKLLHFEEAYKNHKIEILIGNARTRTAKQYSINDFAPPYTFVHVGASGCGKSTIIQLLERFYDVTGGQLRVDGVDIQQLNIHQVRSCLGLVSQEPILFDMTIAENIAYAKENVSFEEIVDAATRANIHDFIQQLPEAYGTQVGHKGNQLSGGEKQRIAIARVLLRRPKMLLLDEATSAMDLRNEQAVQQILEKVQAEDSTQTVLIVAHRLSTIRSCDLICVVQNGHIVESGTHIDLIQHRGHYYKMLIRHES</sequence>
<evidence type="ECO:0000256" key="6">
    <source>
        <dbReference type="ARBA" id="ARBA00022741"/>
    </source>
</evidence>
<dbReference type="Gene3D" id="3.40.50.300">
    <property type="entry name" value="P-loop containing nucleotide triphosphate hydrolases"/>
    <property type="match status" value="2"/>
</dbReference>
<feature type="domain" description="ABC transporter" evidence="12">
    <location>
        <begin position="463"/>
        <end position="699"/>
    </location>
</feature>
<dbReference type="PANTHER" id="PTHR43394">
    <property type="entry name" value="ATP-DEPENDENT PERMEASE MDL1, MITOCHONDRIAL"/>
    <property type="match status" value="1"/>
</dbReference>
<dbReference type="CDD" id="cd18577">
    <property type="entry name" value="ABC_6TM_Pgp_ABCB1_D1_like"/>
    <property type="match status" value="1"/>
</dbReference>
<evidence type="ECO:0000256" key="11">
    <source>
        <dbReference type="SAM" id="Phobius"/>
    </source>
</evidence>
<accession>A0A815VSJ5</accession>
<reference evidence="14" key="1">
    <citation type="submission" date="2021-02" db="EMBL/GenBank/DDBJ databases">
        <authorList>
            <person name="Nowell W R."/>
        </authorList>
    </citation>
    <scope>NUCLEOTIDE SEQUENCE</scope>
</reference>
<organism evidence="14 15">
    <name type="scientific">Adineta ricciae</name>
    <name type="common">Rotifer</name>
    <dbReference type="NCBI Taxonomy" id="249248"/>
    <lineage>
        <taxon>Eukaryota</taxon>
        <taxon>Metazoa</taxon>
        <taxon>Spiralia</taxon>
        <taxon>Gnathifera</taxon>
        <taxon>Rotifera</taxon>
        <taxon>Eurotatoria</taxon>
        <taxon>Bdelloidea</taxon>
        <taxon>Adinetida</taxon>
        <taxon>Adinetidae</taxon>
        <taxon>Adineta</taxon>
    </lineage>
</organism>
<dbReference type="GO" id="GO:0005524">
    <property type="term" value="F:ATP binding"/>
    <property type="evidence" value="ECO:0007669"/>
    <property type="project" value="UniProtKB-KW"/>
</dbReference>
<dbReference type="Proteomes" id="UP000663852">
    <property type="component" value="Unassembled WGS sequence"/>
</dbReference>
<comment type="similarity">
    <text evidence="2">Belongs to the ABC transporter superfamily. ABCB family. Multidrug resistance exporter (TC 3.A.1.201) subfamily.</text>
</comment>
<dbReference type="Gene3D" id="1.20.1560.10">
    <property type="entry name" value="ABC transporter type 1, transmembrane domain"/>
    <property type="match status" value="1"/>
</dbReference>
<feature type="transmembrane region" description="Helical" evidence="11">
    <location>
        <begin position="811"/>
        <end position="831"/>
    </location>
</feature>
<feature type="transmembrane region" description="Helical" evidence="11">
    <location>
        <begin position="356"/>
        <end position="377"/>
    </location>
</feature>
<evidence type="ECO:0000256" key="1">
    <source>
        <dbReference type="ARBA" id="ARBA00004651"/>
    </source>
</evidence>
<evidence type="ECO:0000256" key="4">
    <source>
        <dbReference type="ARBA" id="ARBA00022692"/>
    </source>
</evidence>
<evidence type="ECO:0000259" key="12">
    <source>
        <dbReference type="PROSITE" id="PS50893"/>
    </source>
</evidence>
<dbReference type="InterPro" id="IPR039421">
    <property type="entry name" value="Type_1_exporter"/>
</dbReference>
<dbReference type="GO" id="GO:0015421">
    <property type="term" value="F:ABC-type oligopeptide transporter activity"/>
    <property type="evidence" value="ECO:0007669"/>
    <property type="project" value="TreeGrafter"/>
</dbReference>
<dbReference type="CDD" id="cd03249">
    <property type="entry name" value="ABC_MTABC3_MDL1_MDL2"/>
    <property type="match status" value="1"/>
</dbReference>
<comment type="caution">
    <text evidence="14">The sequence shown here is derived from an EMBL/GenBank/DDBJ whole genome shotgun (WGS) entry which is preliminary data.</text>
</comment>
<keyword evidence="9 11" id="KW-0472">Membrane</keyword>
<proteinExistence type="inferred from homology"/>
<keyword evidence="7" id="KW-0067">ATP-binding</keyword>
<evidence type="ECO:0000313" key="15">
    <source>
        <dbReference type="Proteomes" id="UP000663852"/>
    </source>
</evidence>
<feature type="domain" description="ABC transmembrane type-1" evidence="13">
    <location>
        <begin position="78"/>
        <end position="421"/>
    </location>
</feature>
<dbReference type="OrthoDB" id="6500128at2759"/>
<evidence type="ECO:0000256" key="7">
    <source>
        <dbReference type="ARBA" id="ARBA00022840"/>
    </source>
</evidence>
<dbReference type="Pfam" id="PF00664">
    <property type="entry name" value="ABC_membrane"/>
    <property type="match status" value="2"/>
</dbReference>
<keyword evidence="10" id="KW-0325">Glycoprotein</keyword>
<evidence type="ECO:0000256" key="3">
    <source>
        <dbReference type="ARBA" id="ARBA00022448"/>
    </source>
</evidence>
<dbReference type="FunFam" id="3.40.50.300:FF:000066">
    <property type="entry name" value="ABC transporter B family member 1"/>
    <property type="match status" value="1"/>
</dbReference>
<dbReference type="InterPro" id="IPR003593">
    <property type="entry name" value="AAA+_ATPase"/>
</dbReference>
<dbReference type="Pfam" id="PF00005">
    <property type="entry name" value="ABC_tran"/>
    <property type="match status" value="2"/>
</dbReference>
<feature type="domain" description="ABC transporter" evidence="12">
    <location>
        <begin position="1146"/>
        <end position="1400"/>
    </location>
</feature>
<keyword evidence="4 11" id="KW-0812">Transmembrane</keyword>
<dbReference type="InterPro" id="IPR011527">
    <property type="entry name" value="ABC1_TM_dom"/>
</dbReference>
<dbReference type="GO" id="GO:0090374">
    <property type="term" value="P:oligopeptide export from mitochondrion"/>
    <property type="evidence" value="ECO:0007669"/>
    <property type="project" value="TreeGrafter"/>
</dbReference>
<comment type="subcellular location">
    <subcellularLocation>
        <location evidence="1">Cell membrane</location>
        <topology evidence="1">Multi-pass membrane protein</topology>
    </subcellularLocation>
</comment>
<dbReference type="InterPro" id="IPR017871">
    <property type="entry name" value="ABC_transporter-like_CS"/>
</dbReference>
<dbReference type="InterPro" id="IPR036640">
    <property type="entry name" value="ABC1_TM_sf"/>
</dbReference>
<keyword evidence="5" id="KW-0677">Repeat</keyword>
<evidence type="ECO:0000256" key="8">
    <source>
        <dbReference type="ARBA" id="ARBA00022989"/>
    </source>
</evidence>
<keyword evidence="8 11" id="KW-1133">Transmembrane helix</keyword>
<feature type="domain" description="ABC transmembrane type-1" evidence="13">
    <location>
        <begin position="772"/>
        <end position="933"/>
    </location>
</feature>
<feature type="transmembrane region" description="Helical" evidence="11">
    <location>
        <begin position="277"/>
        <end position="293"/>
    </location>
</feature>
<dbReference type="GO" id="GO:0005886">
    <property type="term" value="C:plasma membrane"/>
    <property type="evidence" value="ECO:0007669"/>
    <property type="project" value="UniProtKB-SubCell"/>
</dbReference>
<protein>
    <submittedName>
        <fullName evidence="14">Uncharacterized protein</fullName>
    </submittedName>
</protein>
<feature type="transmembrane region" description="Helical" evidence="11">
    <location>
        <begin position="74"/>
        <end position="98"/>
    </location>
</feature>
<dbReference type="FunFam" id="3.40.50.300:FF:000836">
    <property type="entry name" value="ABC transporter B family member 25"/>
    <property type="match status" value="1"/>
</dbReference>
<gene>
    <name evidence="14" type="ORF">EDS130_LOCUS45004</name>
</gene>
<keyword evidence="6" id="KW-0547">Nucleotide-binding</keyword>
<dbReference type="SUPFAM" id="SSF90123">
    <property type="entry name" value="ABC transporter transmembrane region"/>
    <property type="match status" value="2"/>
</dbReference>
<feature type="transmembrane region" description="Helical" evidence="11">
    <location>
        <begin position="918"/>
        <end position="938"/>
    </location>
</feature>
<evidence type="ECO:0000313" key="14">
    <source>
        <dbReference type="EMBL" id="CAF1536703.1"/>
    </source>
</evidence>
<evidence type="ECO:0000259" key="13">
    <source>
        <dbReference type="PROSITE" id="PS50929"/>
    </source>
</evidence>
<dbReference type="PROSITE" id="PS50893">
    <property type="entry name" value="ABC_TRANSPORTER_2"/>
    <property type="match status" value="2"/>
</dbReference>
<dbReference type="PROSITE" id="PS50929">
    <property type="entry name" value="ABC_TM1F"/>
    <property type="match status" value="2"/>
</dbReference>
<dbReference type="GO" id="GO:0016887">
    <property type="term" value="F:ATP hydrolysis activity"/>
    <property type="evidence" value="ECO:0007669"/>
    <property type="project" value="InterPro"/>
</dbReference>
<name>A0A815VSJ5_ADIRI</name>
<dbReference type="GO" id="GO:0005743">
    <property type="term" value="C:mitochondrial inner membrane"/>
    <property type="evidence" value="ECO:0007669"/>
    <property type="project" value="TreeGrafter"/>
</dbReference>
<evidence type="ECO:0000256" key="9">
    <source>
        <dbReference type="ARBA" id="ARBA00023136"/>
    </source>
</evidence>
<evidence type="ECO:0000256" key="5">
    <source>
        <dbReference type="ARBA" id="ARBA00022737"/>
    </source>
</evidence>
<evidence type="ECO:0000256" key="10">
    <source>
        <dbReference type="ARBA" id="ARBA00023180"/>
    </source>
</evidence>
<dbReference type="SUPFAM" id="SSF52540">
    <property type="entry name" value="P-loop containing nucleoside triphosphate hydrolases"/>
    <property type="match status" value="2"/>
</dbReference>
<dbReference type="InterPro" id="IPR027417">
    <property type="entry name" value="P-loop_NTPase"/>
</dbReference>
<dbReference type="EMBL" id="CAJNOJ010000975">
    <property type="protein sequence ID" value="CAF1536703.1"/>
    <property type="molecule type" value="Genomic_DNA"/>
</dbReference>
<dbReference type="SMART" id="SM00382">
    <property type="entry name" value="AAA"/>
    <property type="match status" value="2"/>
</dbReference>
<feature type="transmembrane region" description="Helical" evidence="11">
    <location>
        <begin position="175"/>
        <end position="197"/>
    </location>
</feature>
<dbReference type="InterPro" id="IPR003439">
    <property type="entry name" value="ABC_transporter-like_ATP-bd"/>
</dbReference>
<feature type="transmembrane region" description="Helical" evidence="11">
    <location>
        <begin position="892"/>
        <end position="912"/>
    </location>
</feature>
<keyword evidence="3" id="KW-0813">Transport</keyword>
<dbReference type="PANTHER" id="PTHR43394:SF27">
    <property type="entry name" value="ATP-DEPENDENT TRANSLOCASE ABCB1-LIKE"/>
    <property type="match status" value="1"/>
</dbReference>
<evidence type="ECO:0000256" key="2">
    <source>
        <dbReference type="ARBA" id="ARBA00007577"/>
    </source>
</evidence>
<feature type="transmembrane region" description="Helical" evidence="11">
    <location>
        <begin position="251"/>
        <end position="271"/>
    </location>
</feature>
<feature type="transmembrane region" description="Helical" evidence="11">
    <location>
        <begin position="768"/>
        <end position="791"/>
    </location>
</feature>